<dbReference type="GO" id="GO:0016491">
    <property type="term" value="F:oxidoreductase activity"/>
    <property type="evidence" value="ECO:0007669"/>
    <property type="project" value="InterPro"/>
</dbReference>
<dbReference type="SMART" id="SM00829">
    <property type="entry name" value="PKS_ER"/>
    <property type="match status" value="1"/>
</dbReference>
<dbReference type="InterPro" id="IPR036291">
    <property type="entry name" value="NAD(P)-bd_dom_sf"/>
</dbReference>
<dbReference type="PANTHER" id="PTHR44154">
    <property type="entry name" value="QUINONE OXIDOREDUCTASE"/>
    <property type="match status" value="1"/>
</dbReference>
<name>A0A543F1F0_9MICO</name>
<dbReference type="InterPro" id="IPR013149">
    <property type="entry name" value="ADH-like_C"/>
</dbReference>
<dbReference type="SUPFAM" id="SSF50129">
    <property type="entry name" value="GroES-like"/>
    <property type="match status" value="1"/>
</dbReference>
<evidence type="ECO:0000313" key="3">
    <source>
        <dbReference type="EMBL" id="TQM27648.1"/>
    </source>
</evidence>
<dbReference type="SUPFAM" id="SSF51735">
    <property type="entry name" value="NAD(P)-binding Rossmann-fold domains"/>
    <property type="match status" value="1"/>
</dbReference>
<protein>
    <submittedName>
        <fullName evidence="3">NADPH:quinone reductase-like Zn-dependent oxidoreductase</fullName>
    </submittedName>
</protein>
<feature type="domain" description="Enoyl reductase (ER)" evidence="2">
    <location>
        <begin position="11"/>
        <end position="311"/>
    </location>
</feature>
<dbReference type="InterPro" id="IPR051603">
    <property type="entry name" value="Zinc-ADH_QOR/CCCR"/>
</dbReference>
<evidence type="ECO:0000256" key="1">
    <source>
        <dbReference type="ARBA" id="ARBA00022857"/>
    </source>
</evidence>
<dbReference type="CDD" id="cd05289">
    <property type="entry name" value="MDR_like_2"/>
    <property type="match status" value="1"/>
</dbReference>
<proteinExistence type="predicted"/>
<evidence type="ECO:0000313" key="4">
    <source>
        <dbReference type="Proteomes" id="UP000320235"/>
    </source>
</evidence>
<keyword evidence="1" id="KW-0521">NADP</keyword>
<dbReference type="RefSeq" id="WP_141893980.1">
    <property type="nucleotide sequence ID" value="NZ_BAABLH010000004.1"/>
</dbReference>
<reference evidence="3 4" key="1">
    <citation type="submission" date="2019-06" db="EMBL/GenBank/DDBJ databases">
        <title>Sequencing the genomes of 1000 actinobacteria strains.</title>
        <authorList>
            <person name="Klenk H.-P."/>
        </authorList>
    </citation>
    <scope>NUCLEOTIDE SEQUENCE [LARGE SCALE GENOMIC DNA]</scope>
    <source>
        <strain evidence="3 4">DSM 105492</strain>
    </source>
</reference>
<dbReference type="Gene3D" id="3.40.50.720">
    <property type="entry name" value="NAD(P)-binding Rossmann-like Domain"/>
    <property type="match status" value="1"/>
</dbReference>
<evidence type="ECO:0000259" key="2">
    <source>
        <dbReference type="SMART" id="SM00829"/>
    </source>
</evidence>
<dbReference type="EMBL" id="VFPE01000002">
    <property type="protein sequence ID" value="TQM27648.1"/>
    <property type="molecule type" value="Genomic_DNA"/>
</dbReference>
<dbReference type="InterPro" id="IPR020843">
    <property type="entry name" value="ER"/>
</dbReference>
<dbReference type="AlphaFoldDB" id="A0A543F1F0"/>
<dbReference type="PANTHER" id="PTHR44154:SF1">
    <property type="entry name" value="QUINONE OXIDOREDUCTASE"/>
    <property type="match status" value="1"/>
</dbReference>
<comment type="caution">
    <text evidence="3">The sequence shown here is derived from an EMBL/GenBank/DDBJ whole genome shotgun (WGS) entry which is preliminary data.</text>
</comment>
<dbReference type="Gene3D" id="3.90.180.10">
    <property type="entry name" value="Medium-chain alcohol dehydrogenases, catalytic domain"/>
    <property type="match status" value="1"/>
</dbReference>
<dbReference type="Proteomes" id="UP000320235">
    <property type="component" value="Unassembled WGS sequence"/>
</dbReference>
<dbReference type="Pfam" id="PF08240">
    <property type="entry name" value="ADH_N"/>
    <property type="match status" value="1"/>
</dbReference>
<keyword evidence="4" id="KW-1185">Reference proteome</keyword>
<dbReference type="OrthoDB" id="9801186at2"/>
<gene>
    <name evidence="3" type="ORF">FB391_1674</name>
</gene>
<dbReference type="InterPro" id="IPR011032">
    <property type="entry name" value="GroES-like_sf"/>
</dbReference>
<organism evidence="3 4">
    <name type="scientific">Microbacterium kyungheense</name>
    <dbReference type="NCBI Taxonomy" id="1263636"/>
    <lineage>
        <taxon>Bacteria</taxon>
        <taxon>Bacillati</taxon>
        <taxon>Actinomycetota</taxon>
        <taxon>Actinomycetes</taxon>
        <taxon>Micrococcales</taxon>
        <taxon>Microbacteriaceae</taxon>
        <taxon>Microbacterium</taxon>
    </lineage>
</organism>
<dbReference type="Pfam" id="PF00107">
    <property type="entry name" value="ADH_zinc_N"/>
    <property type="match status" value="1"/>
</dbReference>
<sequence>MTRAIAYTEFGGPEVLHEIEAPPVDAGPGEVAIRVEAAGVNPIDAKLRAGLRASAAIVEPRRVGNDGAGVVTAVGDGVDGLRVGETVVFGGAHGAYADAVVVPAGNVYPRPANVSAAEGAALGIPVGTAYQTLRSLAVGPGDTLLVHAGSGAVGQAVIQFAVLWGATVIATASPARFERLRALGAIPVAYGDGLAGRVREAAPQGVTVAIDAAGTDEALQTSLELVPDPRRIATLVRGADAGGLGIRAFSGGSPEPLTPQQQAWRAEAVPVALALLAAGAFSVELGPEFALADAAEAHRAVAAGAHGKITLVP</sequence>
<dbReference type="InterPro" id="IPR013154">
    <property type="entry name" value="ADH-like_N"/>
</dbReference>
<accession>A0A543F1F0</accession>